<dbReference type="Proteomes" id="UP001623348">
    <property type="component" value="Unassembled WGS sequence"/>
</dbReference>
<comment type="caution">
    <text evidence="1">The sequence shown here is derived from an EMBL/GenBank/DDBJ whole genome shotgun (WGS) entry which is preliminary data.</text>
</comment>
<dbReference type="AlphaFoldDB" id="A0ABC9W0X2"/>
<accession>A0ABC9W0X2</accession>
<name>A0ABC9W0X2_GRUJA</name>
<gene>
    <name evidence="1" type="ORF">GRJ2_000310500</name>
</gene>
<proteinExistence type="predicted"/>
<sequence length="301" mass="34591">MSQQCAQVAKKANSILACIRHSVASRSREGTVHLYSALLRLHLECCVQFWALQYKKDIEATKLVKGLEHKSYEEWLRQLGLFSLENRRLRGDLIALYNYLKGGCSQRDLDRLERWARANRVKFNKVKCKVLHVGQCNPKHDYQLGKEWIESSPEEKDLGVLIDEKLNMSWQCALAAQKANRVLGCIKRGLTSRSREVILPLYSALVRPHLEYCVQLWGPQYRRDMELLERVQRRAMKLIRGLEQLSYEDRLRELGLFSLEKGRLRGDLIGAFQYLKGPTGKLERDCLSGSVVTGQGAMGLS</sequence>
<protein>
    <recommendedName>
        <fullName evidence="3">Reverse transcriptase</fullName>
    </recommendedName>
</protein>
<dbReference type="PRINTS" id="PR01345">
    <property type="entry name" value="CERVTRCPTASE"/>
</dbReference>
<evidence type="ECO:0008006" key="3">
    <source>
        <dbReference type="Google" id="ProtNLM"/>
    </source>
</evidence>
<reference evidence="1 2" key="1">
    <citation type="submission" date="2024-06" db="EMBL/GenBank/DDBJ databases">
        <title>The draft genome of Grus japonensis, version 3.</title>
        <authorList>
            <person name="Nabeshima K."/>
            <person name="Suzuki S."/>
            <person name="Onuma M."/>
        </authorList>
    </citation>
    <scope>NUCLEOTIDE SEQUENCE [LARGE SCALE GENOMIC DNA]</scope>
    <source>
        <strain evidence="1 2">451A</strain>
    </source>
</reference>
<dbReference type="EMBL" id="BAAFJT010000001">
    <property type="protein sequence ID" value="GAB0178452.1"/>
    <property type="molecule type" value="Genomic_DNA"/>
</dbReference>
<evidence type="ECO:0000313" key="2">
    <source>
        <dbReference type="Proteomes" id="UP001623348"/>
    </source>
</evidence>
<dbReference type="PANTHER" id="PTHR33332">
    <property type="entry name" value="REVERSE TRANSCRIPTASE DOMAIN-CONTAINING PROTEIN"/>
    <property type="match status" value="1"/>
</dbReference>
<keyword evidence="2" id="KW-1185">Reference proteome</keyword>
<evidence type="ECO:0000313" key="1">
    <source>
        <dbReference type="EMBL" id="GAB0178452.1"/>
    </source>
</evidence>
<organism evidence="1 2">
    <name type="scientific">Grus japonensis</name>
    <name type="common">Japanese crane</name>
    <name type="synonym">Red-crowned crane</name>
    <dbReference type="NCBI Taxonomy" id="30415"/>
    <lineage>
        <taxon>Eukaryota</taxon>
        <taxon>Metazoa</taxon>
        <taxon>Chordata</taxon>
        <taxon>Craniata</taxon>
        <taxon>Vertebrata</taxon>
        <taxon>Euteleostomi</taxon>
        <taxon>Archelosauria</taxon>
        <taxon>Archosauria</taxon>
        <taxon>Dinosauria</taxon>
        <taxon>Saurischia</taxon>
        <taxon>Theropoda</taxon>
        <taxon>Coelurosauria</taxon>
        <taxon>Aves</taxon>
        <taxon>Neognathae</taxon>
        <taxon>Neoaves</taxon>
        <taxon>Gruiformes</taxon>
        <taxon>Gruidae</taxon>
        <taxon>Grus</taxon>
    </lineage>
</organism>